<comment type="subcellular location">
    <subcellularLocation>
        <location evidence="2">Nucleus</location>
    </subcellularLocation>
</comment>
<dbReference type="STRING" id="745531.A0A0C3PJV6"/>
<evidence type="ECO:0000256" key="5">
    <source>
        <dbReference type="ARBA" id="ARBA00023242"/>
    </source>
</evidence>
<proteinExistence type="inferred from homology"/>
<name>A0A0C3PJV6_PHLG1</name>
<dbReference type="Pfam" id="PF09649">
    <property type="entry name" value="CHZ"/>
    <property type="match status" value="1"/>
</dbReference>
<evidence type="ECO:0000259" key="7">
    <source>
        <dbReference type="Pfam" id="PF09649"/>
    </source>
</evidence>
<dbReference type="EMBL" id="KN840516">
    <property type="protein sequence ID" value="KIP06513.1"/>
    <property type="molecule type" value="Genomic_DNA"/>
</dbReference>
<evidence type="ECO:0000256" key="2">
    <source>
        <dbReference type="ARBA" id="ARBA00004123"/>
    </source>
</evidence>
<gene>
    <name evidence="8" type="ORF">PHLGIDRAFT_35907</name>
</gene>
<feature type="compositionally biased region" description="Basic and acidic residues" evidence="6">
    <location>
        <begin position="22"/>
        <end position="32"/>
    </location>
</feature>
<dbReference type="OrthoDB" id="3364766at2759"/>
<keyword evidence="5" id="KW-0539">Nucleus</keyword>
<evidence type="ECO:0000313" key="9">
    <source>
        <dbReference type="Proteomes" id="UP000053257"/>
    </source>
</evidence>
<evidence type="ECO:0000313" key="8">
    <source>
        <dbReference type="EMBL" id="KIP06513.1"/>
    </source>
</evidence>
<protein>
    <recommendedName>
        <fullName evidence="7">Histone chaperone domain-containing protein</fullName>
    </recommendedName>
</protein>
<feature type="compositionally biased region" description="Acidic residues" evidence="6">
    <location>
        <begin position="35"/>
        <end position="66"/>
    </location>
</feature>
<feature type="domain" description="Histone chaperone" evidence="7">
    <location>
        <begin position="58"/>
        <end position="87"/>
    </location>
</feature>
<feature type="region of interest" description="Disordered" evidence="6">
    <location>
        <begin position="1"/>
        <end position="119"/>
    </location>
</feature>
<evidence type="ECO:0000256" key="6">
    <source>
        <dbReference type="SAM" id="MobiDB-lite"/>
    </source>
</evidence>
<sequence>MSTAANSVSNMNVTNQNAPETVADKGKGKIIQDESMTEDDEDDEEEEEEEDEDEEMAEEESMDEIDPSVIQPRRTRGVRVDYTSAEALAKAGVKPEDAADDDEQEETYNAKDEDEMRDD</sequence>
<evidence type="ECO:0000256" key="1">
    <source>
        <dbReference type="ARBA" id="ARBA00002212"/>
    </source>
</evidence>
<comment type="function">
    <text evidence="1">Forms a chaperone-bound H2A.Z-H2B complex that acts as a source for SWR1 complex-dependent H2A to H2A.Z histone replacement in chromatin.</text>
</comment>
<comment type="similarity">
    <text evidence="3">Belongs to the CHZ1 family.</text>
</comment>
<feature type="compositionally biased region" description="Polar residues" evidence="6">
    <location>
        <begin position="1"/>
        <end position="19"/>
    </location>
</feature>
<keyword evidence="4" id="KW-0143">Chaperone</keyword>
<dbReference type="GO" id="GO:0005634">
    <property type="term" value="C:nucleus"/>
    <property type="evidence" value="ECO:0007669"/>
    <property type="project" value="UniProtKB-SubCell"/>
</dbReference>
<evidence type="ECO:0000256" key="3">
    <source>
        <dbReference type="ARBA" id="ARBA00008057"/>
    </source>
</evidence>
<keyword evidence="9" id="KW-1185">Reference proteome</keyword>
<evidence type="ECO:0000256" key="4">
    <source>
        <dbReference type="ARBA" id="ARBA00023186"/>
    </source>
</evidence>
<feature type="compositionally biased region" description="Acidic residues" evidence="6">
    <location>
        <begin position="98"/>
        <end position="119"/>
    </location>
</feature>
<dbReference type="Proteomes" id="UP000053257">
    <property type="component" value="Unassembled WGS sequence"/>
</dbReference>
<reference evidence="8 9" key="1">
    <citation type="journal article" date="2014" name="PLoS Genet.">
        <title>Analysis of the Phlebiopsis gigantea genome, transcriptome and secretome provides insight into its pioneer colonization strategies of wood.</title>
        <authorList>
            <person name="Hori C."/>
            <person name="Ishida T."/>
            <person name="Igarashi K."/>
            <person name="Samejima M."/>
            <person name="Suzuki H."/>
            <person name="Master E."/>
            <person name="Ferreira P."/>
            <person name="Ruiz-Duenas F.J."/>
            <person name="Held B."/>
            <person name="Canessa P."/>
            <person name="Larrondo L.F."/>
            <person name="Schmoll M."/>
            <person name="Druzhinina I.S."/>
            <person name="Kubicek C.P."/>
            <person name="Gaskell J.A."/>
            <person name="Kersten P."/>
            <person name="St John F."/>
            <person name="Glasner J."/>
            <person name="Sabat G."/>
            <person name="Splinter BonDurant S."/>
            <person name="Syed K."/>
            <person name="Yadav J."/>
            <person name="Mgbeahuruike A.C."/>
            <person name="Kovalchuk A."/>
            <person name="Asiegbu F.O."/>
            <person name="Lackner G."/>
            <person name="Hoffmeister D."/>
            <person name="Rencoret J."/>
            <person name="Gutierrez A."/>
            <person name="Sun H."/>
            <person name="Lindquist E."/>
            <person name="Barry K."/>
            <person name="Riley R."/>
            <person name="Grigoriev I.V."/>
            <person name="Henrissat B."/>
            <person name="Kues U."/>
            <person name="Berka R.M."/>
            <person name="Martinez A.T."/>
            <person name="Covert S.F."/>
            <person name="Blanchette R.A."/>
            <person name="Cullen D."/>
        </authorList>
    </citation>
    <scope>NUCLEOTIDE SEQUENCE [LARGE SCALE GENOMIC DNA]</scope>
    <source>
        <strain evidence="8 9">11061_1 CR5-6</strain>
    </source>
</reference>
<dbReference type="HOGENOM" id="CLU_130004_0_1_1"/>
<dbReference type="InterPro" id="IPR019098">
    <property type="entry name" value="Histone_chaperone_domain_CHZ"/>
</dbReference>
<organism evidence="8 9">
    <name type="scientific">Phlebiopsis gigantea (strain 11061_1 CR5-6)</name>
    <name type="common">White-rot fungus</name>
    <name type="synonym">Peniophora gigantea</name>
    <dbReference type="NCBI Taxonomy" id="745531"/>
    <lineage>
        <taxon>Eukaryota</taxon>
        <taxon>Fungi</taxon>
        <taxon>Dikarya</taxon>
        <taxon>Basidiomycota</taxon>
        <taxon>Agaricomycotina</taxon>
        <taxon>Agaricomycetes</taxon>
        <taxon>Polyporales</taxon>
        <taxon>Phanerochaetaceae</taxon>
        <taxon>Phlebiopsis</taxon>
    </lineage>
</organism>
<dbReference type="AlphaFoldDB" id="A0A0C3PJV6"/>
<accession>A0A0C3PJV6</accession>